<feature type="signal peptide" evidence="2">
    <location>
        <begin position="1"/>
        <end position="18"/>
    </location>
</feature>
<dbReference type="AlphaFoldDB" id="A0A2M4C7U5"/>
<proteinExistence type="predicted"/>
<accession>A0A2M4C7U5</accession>
<reference evidence="3" key="1">
    <citation type="submission" date="2018-01" db="EMBL/GenBank/DDBJ databases">
        <title>An insight into the sialome of Amazonian anophelines.</title>
        <authorList>
            <person name="Ribeiro J.M."/>
            <person name="Scarpassa V."/>
            <person name="Calvo E."/>
        </authorList>
    </citation>
    <scope>NUCLEOTIDE SEQUENCE</scope>
    <source>
        <tissue evidence="3">Salivary glands</tissue>
    </source>
</reference>
<feature type="region of interest" description="Disordered" evidence="1">
    <location>
        <begin position="112"/>
        <end position="134"/>
    </location>
</feature>
<dbReference type="EMBL" id="GGFJ01011887">
    <property type="protein sequence ID" value="MBW61028.1"/>
    <property type="molecule type" value="Transcribed_RNA"/>
</dbReference>
<feature type="region of interest" description="Disordered" evidence="1">
    <location>
        <begin position="68"/>
        <end position="96"/>
    </location>
</feature>
<sequence>MRPSVLCVRFVAICGACAFRLSPSPPTDRCLRGFFRLPLSRRRPAFSTIITSELDLDLRFTNSSEMKINSTLSPSPSRSGVFGTANDSPSSPEPIDTLSTDFEIDLDAFVTLPPPPPPPVPAPVSTTMVSISSA</sequence>
<feature type="chain" id="PRO_5014888945" evidence="2">
    <location>
        <begin position="19"/>
        <end position="134"/>
    </location>
</feature>
<evidence type="ECO:0000256" key="1">
    <source>
        <dbReference type="SAM" id="MobiDB-lite"/>
    </source>
</evidence>
<feature type="compositionally biased region" description="Polar residues" evidence="1">
    <location>
        <begin position="125"/>
        <end position="134"/>
    </location>
</feature>
<organism evidence="3">
    <name type="scientific">Anopheles marajoara</name>
    <dbReference type="NCBI Taxonomy" id="58244"/>
    <lineage>
        <taxon>Eukaryota</taxon>
        <taxon>Metazoa</taxon>
        <taxon>Ecdysozoa</taxon>
        <taxon>Arthropoda</taxon>
        <taxon>Hexapoda</taxon>
        <taxon>Insecta</taxon>
        <taxon>Pterygota</taxon>
        <taxon>Neoptera</taxon>
        <taxon>Endopterygota</taxon>
        <taxon>Diptera</taxon>
        <taxon>Nematocera</taxon>
        <taxon>Culicoidea</taxon>
        <taxon>Culicidae</taxon>
        <taxon>Anophelinae</taxon>
        <taxon>Anopheles</taxon>
    </lineage>
</organism>
<feature type="compositionally biased region" description="Polar residues" evidence="1">
    <location>
        <begin position="68"/>
        <end position="78"/>
    </location>
</feature>
<protein>
    <submittedName>
        <fullName evidence="3">Putative secreted protein</fullName>
    </submittedName>
</protein>
<keyword evidence="2" id="KW-0732">Signal</keyword>
<evidence type="ECO:0000256" key="2">
    <source>
        <dbReference type="SAM" id="SignalP"/>
    </source>
</evidence>
<name>A0A2M4C7U5_9DIPT</name>
<evidence type="ECO:0000313" key="3">
    <source>
        <dbReference type="EMBL" id="MBW61028.1"/>
    </source>
</evidence>
<feature type="compositionally biased region" description="Pro residues" evidence="1">
    <location>
        <begin position="112"/>
        <end position="122"/>
    </location>
</feature>